<dbReference type="SUPFAM" id="SSF51735">
    <property type="entry name" value="NAD(P)-binding Rossmann-fold domains"/>
    <property type="match status" value="1"/>
</dbReference>
<dbReference type="GO" id="GO:0000166">
    <property type="term" value="F:nucleotide binding"/>
    <property type="evidence" value="ECO:0007669"/>
    <property type="project" value="InterPro"/>
</dbReference>
<feature type="domain" description="Gfo/Idh/MocA-like oxidoreductase N-terminal" evidence="2">
    <location>
        <begin position="5"/>
        <end position="123"/>
    </location>
</feature>
<keyword evidence="1" id="KW-0560">Oxidoreductase</keyword>
<accession>A0A6I2U9Z6</accession>
<dbReference type="InterPro" id="IPR050463">
    <property type="entry name" value="Gfo/Idh/MocA_oxidrdct_glycsds"/>
</dbReference>
<dbReference type="Pfam" id="PF01408">
    <property type="entry name" value="GFO_IDH_MocA"/>
    <property type="match status" value="1"/>
</dbReference>
<evidence type="ECO:0000256" key="1">
    <source>
        <dbReference type="ARBA" id="ARBA00023002"/>
    </source>
</evidence>
<evidence type="ECO:0000313" key="4">
    <source>
        <dbReference type="Proteomes" id="UP000431913"/>
    </source>
</evidence>
<dbReference type="InterPro" id="IPR000683">
    <property type="entry name" value="Gfo/Idh/MocA-like_OxRdtase_N"/>
</dbReference>
<dbReference type="EMBL" id="VUNJ01000009">
    <property type="protein sequence ID" value="MST92250.1"/>
    <property type="molecule type" value="Genomic_DNA"/>
</dbReference>
<organism evidence="3 4">
    <name type="scientific">Ruthenibacterium lactatiformans</name>
    <dbReference type="NCBI Taxonomy" id="1550024"/>
    <lineage>
        <taxon>Bacteria</taxon>
        <taxon>Bacillati</taxon>
        <taxon>Bacillota</taxon>
        <taxon>Clostridia</taxon>
        <taxon>Eubacteriales</taxon>
        <taxon>Oscillospiraceae</taxon>
        <taxon>Ruthenibacterium</taxon>
    </lineage>
</organism>
<sequence>MSGKLRIGIIGCGDFLRLRAADLLSSRQVEVKLLYSPVNSANAERYAEIFGAKAADSPEAIINDPEIDVVCVFVPPFVRKEYVLAAAKAGKQIVATKPLAADLSDAREMTEAVEQAGVRCGVIYRRTNNPVIEAYKEIFSGGEFGKLALYKQDWLHHYPTWNRWATDPKKMVAHSWTLCCII</sequence>
<dbReference type="GO" id="GO:0016491">
    <property type="term" value="F:oxidoreductase activity"/>
    <property type="evidence" value="ECO:0007669"/>
    <property type="project" value="UniProtKB-KW"/>
</dbReference>
<comment type="caution">
    <text evidence="3">The sequence shown here is derived from an EMBL/GenBank/DDBJ whole genome shotgun (WGS) entry which is preliminary data.</text>
</comment>
<gene>
    <name evidence="3" type="ORF">FYJ76_09925</name>
</gene>
<dbReference type="InterPro" id="IPR036291">
    <property type="entry name" value="NAD(P)-bd_dom_sf"/>
</dbReference>
<dbReference type="Gene3D" id="3.30.360.10">
    <property type="entry name" value="Dihydrodipicolinate Reductase, domain 2"/>
    <property type="match status" value="1"/>
</dbReference>
<evidence type="ECO:0000313" key="3">
    <source>
        <dbReference type="EMBL" id="MST92250.1"/>
    </source>
</evidence>
<evidence type="ECO:0000259" key="2">
    <source>
        <dbReference type="Pfam" id="PF01408"/>
    </source>
</evidence>
<dbReference type="RefSeq" id="WP_154522800.1">
    <property type="nucleotide sequence ID" value="NZ_JBKWPM010000003.1"/>
</dbReference>
<dbReference type="PANTHER" id="PTHR43818:SF11">
    <property type="entry name" value="BCDNA.GH03377"/>
    <property type="match status" value="1"/>
</dbReference>
<proteinExistence type="predicted"/>
<name>A0A6I2U9Z6_9FIRM</name>
<dbReference type="Gene3D" id="3.40.50.720">
    <property type="entry name" value="NAD(P)-binding Rossmann-like Domain"/>
    <property type="match status" value="1"/>
</dbReference>
<dbReference type="PANTHER" id="PTHR43818">
    <property type="entry name" value="BCDNA.GH03377"/>
    <property type="match status" value="1"/>
</dbReference>
<dbReference type="AlphaFoldDB" id="A0A6I2U9Z6"/>
<dbReference type="Proteomes" id="UP000431913">
    <property type="component" value="Unassembled WGS sequence"/>
</dbReference>
<protein>
    <submittedName>
        <fullName evidence="3">Gfo/Idh/MocA family oxidoreductase</fullName>
    </submittedName>
</protein>
<reference evidence="3 4" key="1">
    <citation type="submission" date="2019-08" db="EMBL/GenBank/DDBJ databases">
        <title>In-depth cultivation of the pig gut microbiome towards novel bacterial diversity and tailored functional studies.</title>
        <authorList>
            <person name="Wylensek D."/>
            <person name="Hitch T.C.A."/>
            <person name="Clavel T."/>
        </authorList>
    </citation>
    <scope>NUCLEOTIDE SEQUENCE [LARGE SCALE GENOMIC DNA]</scope>
    <source>
        <strain evidence="3 4">WCA3-601-WT-6J</strain>
    </source>
</reference>